<evidence type="ECO:0000256" key="3">
    <source>
        <dbReference type="ARBA" id="ARBA00022989"/>
    </source>
</evidence>
<protein>
    <submittedName>
        <fullName evidence="6">Uncharacterized protein</fullName>
    </submittedName>
</protein>
<organism evidence="6 7">
    <name type="scientific">Euroglyphus maynei</name>
    <name type="common">Mayne's house dust mite</name>
    <dbReference type="NCBI Taxonomy" id="6958"/>
    <lineage>
        <taxon>Eukaryota</taxon>
        <taxon>Metazoa</taxon>
        <taxon>Ecdysozoa</taxon>
        <taxon>Arthropoda</taxon>
        <taxon>Chelicerata</taxon>
        <taxon>Arachnida</taxon>
        <taxon>Acari</taxon>
        <taxon>Acariformes</taxon>
        <taxon>Sarcoptiformes</taxon>
        <taxon>Astigmata</taxon>
        <taxon>Psoroptidia</taxon>
        <taxon>Analgoidea</taxon>
        <taxon>Pyroglyphidae</taxon>
        <taxon>Pyroglyphinae</taxon>
        <taxon>Euroglyphus</taxon>
    </lineage>
</organism>
<name>A0A1Y3BFP4_EURMA</name>
<dbReference type="AlphaFoldDB" id="A0A1Y3BFP4"/>
<proteinExistence type="predicted"/>
<evidence type="ECO:0000313" key="6">
    <source>
        <dbReference type="EMBL" id="OTF78406.1"/>
    </source>
</evidence>
<gene>
    <name evidence="6" type="ORF">BLA29_000911</name>
</gene>
<keyword evidence="4 5" id="KW-0472">Membrane</keyword>
<reference evidence="6 7" key="1">
    <citation type="submission" date="2017-03" db="EMBL/GenBank/DDBJ databases">
        <title>Genome Survey of Euroglyphus maynei.</title>
        <authorList>
            <person name="Arlian L.G."/>
            <person name="Morgan M.S."/>
            <person name="Rider S.D."/>
        </authorList>
    </citation>
    <scope>NUCLEOTIDE SEQUENCE [LARGE SCALE GENOMIC DNA]</scope>
    <source>
        <strain evidence="6">Arlian Lab</strain>
        <tissue evidence="6">Whole body</tissue>
    </source>
</reference>
<dbReference type="EMBL" id="MUJZ01028070">
    <property type="protein sequence ID" value="OTF78406.1"/>
    <property type="molecule type" value="Genomic_DNA"/>
</dbReference>
<dbReference type="Gene3D" id="1.20.1740.10">
    <property type="entry name" value="Amino acid/polyamine transporter I"/>
    <property type="match status" value="1"/>
</dbReference>
<evidence type="ECO:0000256" key="5">
    <source>
        <dbReference type="SAM" id="Phobius"/>
    </source>
</evidence>
<dbReference type="InterPro" id="IPR002293">
    <property type="entry name" value="AA/rel_permease1"/>
</dbReference>
<dbReference type="PANTHER" id="PTHR43243">
    <property type="entry name" value="INNER MEMBRANE TRANSPORTER YGJI-RELATED"/>
    <property type="match status" value="1"/>
</dbReference>
<dbReference type="GO" id="GO:0005886">
    <property type="term" value="C:plasma membrane"/>
    <property type="evidence" value="ECO:0007669"/>
    <property type="project" value="TreeGrafter"/>
</dbReference>
<accession>A0A1Y3BFP4</accession>
<evidence type="ECO:0000256" key="2">
    <source>
        <dbReference type="ARBA" id="ARBA00022692"/>
    </source>
</evidence>
<evidence type="ECO:0000256" key="4">
    <source>
        <dbReference type="ARBA" id="ARBA00023136"/>
    </source>
</evidence>
<dbReference type="OrthoDB" id="3900342at2759"/>
<evidence type="ECO:0000313" key="7">
    <source>
        <dbReference type="Proteomes" id="UP000194236"/>
    </source>
</evidence>
<sequence length="119" mass="12927">MFDLWRAFTRRKPIEKNESTRLKKCLGTTELTALGIGSTLGIGIYVIIGTVAYKQAGPSVVLSFIIAAISSIFAGLCYAEFGAIVPKAGSAYVYSYICVGEFMAFIIGWNLILEYIIGL</sequence>
<dbReference type="GO" id="GO:0097638">
    <property type="term" value="P:L-arginine import across plasma membrane"/>
    <property type="evidence" value="ECO:0007669"/>
    <property type="project" value="TreeGrafter"/>
</dbReference>
<comment type="caution">
    <text evidence="6">The sequence shown here is derived from an EMBL/GenBank/DDBJ whole genome shotgun (WGS) entry which is preliminary data.</text>
</comment>
<feature type="transmembrane region" description="Helical" evidence="5">
    <location>
        <begin position="31"/>
        <end position="53"/>
    </location>
</feature>
<comment type="subcellular location">
    <subcellularLocation>
        <location evidence="1">Membrane</location>
        <topology evidence="1">Multi-pass membrane protein</topology>
    </subcellularLocation>
</comment>
<dbReference type="GO" id="GO:0061459">
    <property type="term" value="F:L-arginine transmembrane transporter activity"/>
    <property type="evidence" value="ECO:0007669"/>
    <property type="project" value="TreeGrafter"/>
</dbReference>
<evidence type="ECO:0000256" key="1">
    <source>
        <dbReference type="ARBA" id="ARBA00004141"/>
    </source>
</evidence>
<dbReference type="GO" id="GO:0000064">
    <property type="term" value="F:L-ornithine transmembrane transporter activity"/>
    <property type="evidence" value="ECO:0007669"/>
    <property type="project" value="TreeGrafter"/>
</dbReference>
<keyword evidence="2 5" id="KW-0812">Transmembrane</keyword>
<feature type="transmembrane region" description="Helical" evidence="5">
    <location>
        <begin position="59"/>
        <end position="79"/>
    </location>
</feature>
<keyword evidence="3 5" id="KW-1133">Transmembrane helix</keyword>
<keyword evidence="7" id="KW-1185">Reference proteome</keyword>
<dbReference type="PANTHER" id="PTHR43243:SF105">
    <property type="entry name" value="CATIONIC AMINO ACID TRANSPORTER C-TERMINAL DOMAIN-CONTAINING PROTEIN"/>
    <property type="match status" value="1"/>
</dbReference>
<dbReference type="Pfam" id="PF13520">
    <property type="entry name" value="AA_permease_2"/>
    <property type="match status" value="1"/>
</dbReference>
<feature type="transmembrane region" description="Helical" evidence="5">
    <location>
        <begin position="91"/>
        <end position="112"/>
    </location>
</feature>
<dbReference type="GO" id="GO:0015189">
    <property type="term" value="F:L-lysine transmembrane transporter activity"/>
    <property type="evidence" value="ECO:0007669"/>
    <property type="project" value="TreeGrafter"/>
</dbReference>
<dbReference type="Proteomes" id="UP000194236">
    <property type="component" value="Unassembled WGS sequence"/>
</dbReference>